<evidence type="ECO:0000313" key="6">
    <source>
        <dbReference type="Proteomes" id="UP000037784"/>
    </source>
</evidence>
<reference evidence="4 6" key="1">
    <citation type="journal article" date="2015" name="Genome Announc.">
        <title>Draft Genome Sequence of a Heterotrophic Facultative Anaerobic Thermophilic Bacterium, Ardenticatena maritima Strain 110ST.</title>
        <authorList>
            <person name="Kawaichi S."/>
            <person name="Yoshida T."/>
            <person name="Sako Y."/>
            <person name="Nakamura R."/>
        </authorList>
    </citation>
    <scope>NUCLEOTIDE SEQUENCE [LARGE SCALE GENOMIC DNA]</scope>
    <source>
        <strain evidence="4 6">110S</strain>
    </source>
</reference>
<reference evidence="5 7" key="2">
    <citation type="submission" date="2015-07" db="EMBL/GenBank/DDBJ databases">
        <title>Whole genome sequence of Ardenticatena maritima DSM 23922.</title>
        <authorList>
            <person name="Hemp J."/>
            <person name="Ward L.M."/>
            <person name="Pace L.A."/>
            <person name="Fischer W.W."/>
        </authorList>
    </citation>
    <scope>NUCLEOTIDE SEQUENCE [LARGE SCALE GENOMIC DNA]</scope>
    <source>
        <strain evidence="5 7">110S</strain>
    </source>
</reference>
<dbReference type="RefSeq" id="WP_054491689.1">
    <property type="nucleotide sequence ID" value="NZ_BBZA01000010.1"/>
</dbReference>
<evidence type="ECO:0000256" key="1">
    <source>
        <dbReference type="ARBA" id="ARBA00007964"/>
    </source>
</evidence>
<dbReference type="InterPro" id="IPR050812">
    <property type="entry name" value="Preph/Arog_dehydrog"/>
</dbReference>
<dbReference type="SUPFAM" id="SSF48179">
    <property type="entry name" value="6-phosphogluconate dehydrogenase C-terminal domain-like"/>
    <property type="match status" value="1"/>
</dbReference>
<dbReference type="InterPro" id="IPR046826">
    <property type="entry name" value="PDH_N"/>
</dbReference>
<dbReference type="InterPro" id="IPR003099">
    <property type="entry name" value="Prephen_DH"/>
</dbReference>
<dbReference type="SUPFAM" id="SSF51735">
    <property type="entry name" value="NAD(P)-binding Rossmann-fold domains"/>
    <property type="match status" value="1"/>
</dbReference>
<dbReference type="InterPro" id="IPR008927">
    <property type="entry name" value="6-PGluconate_DH-like_C_sf"/>
</dbReference>
<name>A0A0M8K6Y3_9CHLR</name>
<organism evidence="4 6">
    <name type="scientific">Ardenticatena maritima</name>
    <dbReference type="NCBI Taxonomy" id="872965"/>
    <lineage>
        <taxon>Bacteria</taxon>
        <taxon>Bacillati</taxon>
        <taxon>Chloroflexota</taxon>
        <taxon>Ardenticatenia</taxon>
        <taxon>Ardenticatenales</taxon>
        <taxon>Ardenticatenaceae</taxon>
        <taxon>Ardenticatena</taxon>
    </lineage>
</organism>
<comment type="similarity">
    <text evidence="1">Belongs to the prephenate/arogenate dehydrogenase family.</text>
</comment>
<accession>A0A0M8K6Y3</accession>
<proteinExistence type="inferred from homology"/>
<dbReference type="Gene3D" id="3.40.50.720">
    <property type="entry name" value="NAD(P)-binding Rossmann-like Domain"/>
    <property type="match status" value="1"/>
</dbReference>
<evidence type="ECO:0000256" key="2">
    <source>
        <dbReference type="ARBA" id="ARBA00023002"/>
    </source>
</evidence>
<sequence length="329" mass="36570">MSQLKVSIIGTGTIGTSLGLALKNSQASVEITGHDLEHEHAGQALKMGALDHTHWNLPKAVEGADLVILATPLSAIRETLLHIAEDLRPDAVVMDVAELKKPVLAWATEFLPDTVHFISTNPLVSVPSRGPAGASATLFTGKRIALVPSANAKSAALDLVTNVVQVIGAEPLFISAEENDSMVAAMRQIPLMLKVAYGHRIFTSPTWREMREMVDQTFAAFTALPTNDVEELYTLLFSNRAALRHWVNALQDTLSLLQAFLESDPVEEQEQHERLRQMIATLLEQQEQWDTGVEQEEVERFDTAMRQAKEITSLEQLLYGRFFRRRRKD</sequence>
<dbReference type="InParanoid" id="A0A0M8K6Y3"/>
<keyword evidence="6" id="KW-1185">Reference proteome</keyword>
<dbReference type="InterPro" id="IPR036291">
    <property type="entry name" value="NAD(P)-bd_dom_sf"/>
</dbReference>
<evidence type="ECO:0000313" key="5">
    <source>
        <dbReference type="EMBL" id="KPL87970.1"/>
    </source>
</evidence>
<evidence type="ECO:0000313" key="7">
    <source>
        <dbReference type="Proteomes" id="UP000050502"/>
    </source>
</evidence>
<dbReference type="Gene3D" id="1.10.3660.10">
    <property type="entry name" value="6-phosphogluconate dehydrogenase C-terminal like domain"/>
    <property type="match status" value="1"/>
</dbReference>
<dbReference type="Proteomes" id="UP000050502">
    <property type="component" value="Unassembled WGS sequence"/>
</dbReference>
<dbReference type="EMBL" id="BBZA01000010">
    <property type="protein sequence ID" value="GAP61739.1"/>
    <property type="molecule type" value="Genomic_DNA"/>
</dbReference>
<keyword evidence="2 4" id="KW-0560">Oxidoreductase</keyword>
<gene>
    <name evidence="4" type="primary">tyrA2</name>
    <name evidence="4" type="ORF">ARMA_0162</name>
    <name evidence="5" type="ORF">SE16_10645</name>
</gene>
<feature type="domain" description="Prephenate/arogenate dehydrogenase" evidence="3">
    <location>
        <begin position="4"/>
        <end position="291"/>
    </location>
</feature>
<comment type="caution">
    <text evidence="4">The sequence shown here is derived from an EMBL/GenBank/DDBJ whole genome shotgun (WGS) entry which is preliminary data.</text>
</comment>
<protein>
    <submittedName>
        <fullName evidence="4">Prephenate dehydrogenase</fullName>
        <ecNumber evidence="4">1.3.1.12</ecNumber>
    </submittedName>
</protein>
<dbReference type="GO" id="GO:0004665">
    <property type="term" value="F:prephenate dehydrogenase (NADP+) activity"/>
    <property type="evidence" value="ECO:0007669"/>
    <property type="project" value="InterPro"/>
</dbReference>
<dbReference type="Proteomes" id="UP000037784">
    <property type="component" value="Unassembled WGS sequence"/>
</dbReference>
<dbReference type="PROSITE" id="PS51176">
    <property type="entry name" value="PDH_ADH"/>
    <property type="match status" value="1"/>
</dbReference>
<dbReference type="EC" id="1.3.1.12" evidence="4"/>
<dbReference type="GO" id="GO:0006571">
    <property type="term" value="P:tyrosine biosynthetic process"/>
    <property type="evidence" value="ECO:0007669"/>
    <property type="project" value="InterPro"/>
</dbReference>
<dbReference type="PANTHER" id="PTHR21363:SF0">
    <property type="entry name" value="PREPHENATE DEHYDROGENASE [NADP(+)]"/>
    <property type="match status" value="1"/>
</dbReference>
<dbReference type="GO" id="GO:0070403">
    <property type="term" value="F:NAD+ binding"/>
    <property type="evidence" value="ECO:0007669"/>
    <property type="project" value="InterPro"/>
</dbReference>
<dbReference type="AlphaFoldDB" id="A0A0M8K6Y3"/>
<dbReference type="EMBL" id="LGKN01000005">
    <property type="protein sequence ID" value="KPL87970.1"/>
    <property type="molecule type" value="Genomic_DNA"/>
</dbReference>
<dbReference type="GO" id="GO:0008977">
    <property type="term" value="F:prephenate dehydrogenase (NAD+) activity"/>
    <property type="evidence" value="ECO:0007669"/>
    <property type="project" value="UniProtKB-EC"/>
</dbReference>
<dbReference type="PANTHER" id="PTHR21363">
    <property type="entry name" value="PREPHENATE DEHYDROGENASE"/>
    <property type="match status" value="1"/>
</dbReference>
<dbReference type="OrthoDB" id="9802008at2"/>
<evidence type="ECO:0000313" key="4">
    <source>
        <dbReference type="EMBL" id="GAP61739.1"/>
    </source>
</evidence>
<reference evidence="6" key="3">
    <citation type="submission" date="2015-08" db="EMBL/GenBank/DDBJ databases">
        <title>Draft Genome Sequence of a Heterotrophic Facultative Anaerobic Bacterium Ardenticatena maritima Strain 110S.</title>
        <authorList>
            <person name="Kawaichi S."/>
            <person name="Yoshida T."/>
            <person name="Sako Y."/>
            <person name="Nakamura R."/>
        </authorList>
    </citation>
    <scope>NUCLEOTIDE SEQUENCE [LARGE SCALE GENOMIC DNA]</scope>
    <source>
        <strain evidence="6">110S</strain>
    </source>
</reference>
<dbReference type="Pfam" id="PF02153">
    <property type="entry name" value="PDH_N"/>
    <property type="match status" value="1"/>
</dbReference>
<dbReference type="STRING" id="872965.SE16_10645"/>
<evidence type="ECO:0000259" key="3">
    <source>
        <dbReference type="PROSITE" id="PS51176"/>
    </source>
</evidence>